<dbReference type="SMART" id="SM00471">
    <property type="entry name" value="HDc"/>
    <property type="match status" value="1"/>
</dbReference>
<comment type="similarity">
    <text evidence="2">Belongs to the relA/spoT family.</text>
</comment>
<dbReference type="Pfam" id="PF02824">
    <property type="entry name" value="TGS"/>
    <property type="match status" value="1"/>
</dbReference>
<dbReference type="CDD" id="cd00077">
    <property type="entry name" value="HDc"/>
    <property type="match status" value="1"/>
</dbReference>
<organism evidence="6">
    <name type="scientific">Fervidobacterium pennivorans</name>
    <dbReference type="NCBI Taxonomy" id="93466"/>
    <lineage>
        <taxon>Bacteria</taxon>
        <taxon>Thermotogati</taxon>
        <taxon>Thermotogota</taxon>
        <taxon>Thermotogae</taxon>
        <taxon>Thermotogales</taxon>
        <taxon>Fervidobacteriaceae</taxon>
        <taxon>Fervidobacterium</taxon>
    </lineage>
</organism>
<evidence type="ECO:0000256" key="2">
    <source>
        <dbReference type="RuleBase" id="RU003847"/>
    </source>
</evidence>
<dbReference type="InterPro" id="IPR004811">
    <property type="entry name" value="RelA/Spo_fam"/>
</dbReference>
<keyword evidence="6" id="KW-0378">Hydrolase</keyword>
<dbReference type="InterPro" id="IPR012675">
    <property type="entry name" value="Beta-grasp_dom_sf"/>
</dbReference>
<evidence type="ECO:0000259" key="3">
    <source>
        <dbReference type="PROSITE" id="PS51831"/>
    </source>
</evidence>
<dbReference type="SMART" id="SM00954">
    <property type="entry name" value="RelA_SpoT"/>
    <property type="match status" value="1"/>
</dbReference>
<dbReference type="PROSITE" id="PS51880">
    <property type="entry name" value="TGS"/>
    <property type="match status" value="1"/>
</dbReference>
<dbReference type="PROSITE" id="PS51831">
    <property type="entry name" value="HD"/>
    <property type="match status" value="1"/>
</dbReference>
<reference evidence="6" key="1">
    <citation type="journal article" date="2020" name="mSystems">
        <title>Genome- and Community-Level Interaction Insights into Carbon Utilization and Element Cycling Functions of Hydrothermarchaeota in Hydrothermal Sediment.</title>
        <authorList>
            <person name="Zhou Z."/>
            <person name="Liu Y."/>
            <person name="Xu W."/>
            <person name="Pan J."/>
            <person name="Luo Z.H."/>
            <person name="Li M."/>
        </authorList>
    </citation>
    <scope>NUCLEOTIDE SEQUENCE [LARGE SCALE GENOMIC DNA]</scope>
    <source>
        <strain evidence="6">SpSt-604</strain>
        <strain evidence="5">SpSt-640</strain>
    </source>
</reference>
<dbReference type="InterPro" id="IPR006674">
    <property type="entry name" value="HD_domain"/>
</dbReference>
<dbReference type="GO" id="GO:0005886">
    <property type="term" value="C:plasma membrane"/>
    <property type="evidence" value="ECO:0007669"/>
    <property type="project" value="TreeGrafter"/>
</dbReference>
<dbReference type="InterPro" id="IPR002912">
    <property type="entry name" value="ACT_dom"/>
</dbReference>
<dbReference type="Gene3D" id="3.30.460.10">
    <property type="entry name" value="Beta Polymerase, domain 2"/>
    <property type="match status" value="1"/>
</dbReference>
<comment type="caution">
    <text evidence="6">The sequence shown here is derived from an EMBL/GenBank/DDBJ whole genome shotgun (WGS) entry which is preliminary data.</text>
</comment>
<dbReference type="SUPFAM" id="SSF81301">
    <property type="entry name" value="Nucleotidyltransferase"/>
    <property type="match status" value="1"/>
</dbReference>
<dbReference type="InterPro" id="IPR007685">
    <property type="entry name" value="RelA_SpoT"/>
</dbReference>
<dbReference type="PANTHER" id="PTHR21262">
    <property type="entry name" value="GUANOSINE-3',5'-BIS DIPHOSPHATE 3'-PYROPHOSPHOHYDROLASE"/>
    <property type="match status" value="1"/>
</dbReference>
<dbReference type="FunFam" id="3.10.20.30:FF:000002">
    <property type="entry name" value="GTP pyrophosphokinase (RelA/SpoT)"/>
    <property type="match status" value="1"/>
</dbReference>
<dbReference type="Pfam" id="PF13328">
    <property type="entry name" value="HD_4"/>
    <property type="match status" value="1"/>
</dbReference>
<dbReference type="InterPro" id="IPR043519">
    <property type="entry name" value="NT_sf"/>
</dbReference>
<dbReference type="NCBIfam" id="TIGR00691">
    <property type="entry name" value="spoT_relA"/>
    <property type="match status" value="1"/>
</dbReference>
<accession>A0A7C4VX05</accession>
<dbReference type="CDD" id="cd05399">
    <property type="entry name" value="NT_Rel-Spo_like"/>
    <property type="match status" value="1"/>
</dbReference>
<protein>
    <submittedName>
        <fullName evidence="6">Bifunctional (P)ppGpp synthetase/guanosine-3',5'-bis(Diphosphate) 3'-pyrophosphohydrolase</fullName>
    </submittedName>
</protein>
<dbReference type="SUPFAM" id="SSF81271">
    <property type="entry name" value="TGS-like"/>
    <property type="match status" value="1"/>
</dbReference>
<gene>
    <name evidence="6" type="ORF">ENT72_04935</name>
    <name evidence="5" type="ORF">ENU12_01740</name>
</gene>
<dbReference type="InterPro" id="IPR004095">
    <property type="entry name" value="TGS"/>
</dbReference>
<dbReference type="CDD" id="cd01668">
    <property type="entry name" value="TGS_RSH"/>
    <property type="match status" value="1"/>
</dbReference>
<feature type="domain" description="HD" evidence="3">
    <location>
        <begin position="83"/>
        <end position="187"/>
    </location>
</feature>
<dbReference type="InterPro" id="IPR033655">
    <property type="entry name" value="TGS_RelA/SpoT"/>
</dbReference>
<dbReference type="Pfam" id="PF13291">
    <property type="entry name" value="ACT_4"/>
    <property type="match status" value="1"/>
</dbReference>
<comment type="function">
    <text evidence="2">In eubacteria ppGpp (guanosine 3'-diphosphate 5'-diphosphate) is a mediator of the stringent response that coordinates a variety of cellular activities in response to changes in nutritional abundance.</text>
</comment>
<dbReference type="GO" id="GO:0016787">
    <property type="term" value="F:hydrolase activity"/>
    <property type="evidence" value="ECO:0007669"/>
    <property type="project" value="UniProtKB-KW"/>
</dbReference>
<dbReference type="Pfam" id="PF04607">
    <property type="entry name" value="RelA_SpoT"/>
    <property type="match status" value="1"/>
</dbReference>
<dbReference type="FunFam" id="1.10.3210.10:FF:000001">
    <property type="entry name" value="GTP pyrophosphokinase RelA"/>
    <property type="match status" value="1"/>
</dbReference>
<dbReference type="InterPro" id="IPR012676">
    <property type="entry name" value="TGS-like"/>
</dbReference>
<evidence type="ECO:0000259" key="4">
    <source>
        <dbReference type="PROSITE" id="PS51880"/>
    </source>
</evidence>
<dbReference type="EMBL" id="DTBH01000043">
    <property type="protein sequence ID" value="HGQ76653.1"/>
    <property type="molecule type" value="Genomic_DNA"/>
</dbReference>
<dbReference type="AlphaFoldDB" id="A0A7C4VX05"/>
<dbReference type="FunFam" id="3.30.460.10:FF:000001">
    <property type="entry name" value="GTP pyrophosphokinase RelA"/>
    <property type="match status" value="1"/>
</dbReference>
<dbReference type="PANTHER" id="PTHR21262:SF31">
    <property type="entry name" value="GTP PYROPHOSPHOKINASE"/>
    <property type="match status" value="1"/>
</dbReference>
<dbReference type="Gene3D" id="3.10.20.30">
    <property type="match status" value="1"/>
</dbReference>
<evidence type="ECO:0000256" key="1">
    <source>
        <dbReference type="ARBA" id="ARBA00025704"/>
    </source>
</evidence>
<proteinExistence type="inferred from homology"/>
<name>A0A7C4VX05_FERPE</name>
<dbReference type="GO" id="GO:0015969">
    <property type="term" value="P:guanosine tetraphosphate metabolic process"/>
    <property type="evidence" value="ECO:0007669"/>
    <property type="project" value="InterPro"/>
</dbReference>
<dbReference type="SUPFAM" id="SSF109604">
    <property type="entry name" value="HD-domain/PDEase-like"/>
    <property type="match status" value="1"/>
</dbReference>
<comment type="pathway">
    <text evidence="1">Purine metabolism.</text>
</comment>
<sequence>MDKREIGKSSHELEIIDKANSRVTQKTETFEEPGKYDSERFISEIETLLGRQITDKEKDVLYRAFDMAEVAYQGLYRKSGEPFITHPIEVAKIIASLKLDVDSVVAALLHDAIEDSEGRVTYEMIEKNFGKEIAQIVDGVTKVSRINAPVGNVEQKKKLETIQKMLFAMAEDIRVIFVKLADRLHNMRTIDFVEDEEKKRYKAMETLEVYAPIAHKLGINIIKSELEDLSFKVLHYDEYQKIKQLVAQKKVEREERLKSYIQQLQTAFQEHNIDALVEGRYKHYYSIWKKMIQKGKDFNELYDLMGLRAIVSDVTTCYTAVGVVHNLWVPLPGRFKDYIAAPKSNGYRSIHTTVITQFGEPLEIQIRDKHMHEEAEYGLIAHWAYKSGEGIVDIKQKWILRLAEWRKELSQGYASLEDLKKELQMSEVFVLTPKGEIIHLPYGATPIDFAYAIHTEIGHHFAGAKVNGKIVPIDYQLNNGDVVEIIVNKSSPGPSLDWLRYAKSPRTKAKIKRFFKEKEREQLIERGKDVLRRVAKKLNVSIEELLQKPEIKKYLTTHQIDEEEFIIRLGDKTITQEELMLIVGFKEQPKKKITTAKKKSPASLVIVDGLESLETLFAKCCNPIPGDKIVGVASKRGIVIHRSNCQNVVGLGPDRKFPALWRSDVTAQFGVLVRMELDKKERVPELLSKTMERKIEVKNFKFETIEDDFVIISLSVIVKSLDELEQIMDYFKSSPGVRKVVRG</sequence>
<feature type="domain" description="TGS" evidence="4">
    <location>
        <begin position="424"/>
        <end position="487"/>
    </location>
</feature>
<evidence type="ECO:0000313" key="6">
    <source>
        <dbReference type="EMBL" id="HGU42246.1"/>
    </source>
</evidence>
<dbReference type="Gene3D" id="1.10.3210.10">
    <property type="entry name" value="Hypothetical protein af1432"/>
    <property type="match status" value="1"/>
</dbReference>
<dbReference type="InterPro" id="IPR003607">
    <property type="entry name" value="HD/PDEase_dom"/>
</dbReference>
<evidence type="ECO:0000313" key="5">
    <source>
        <dbReference type="EMBL" id="HGQ76653.1"/>
    </source>
</evidence>
<dbReference type="EMBL" id="DSZT01000157">
    <property type="protein sequence ID" value="HGU42246.1"/>
    <property type="molecule type" value="Genomic_DNA"/>
</dbReference>